<dbReference type="InterPro" id="IPR011650">
    <property type="entry name" value="Peptidase_M20_dimer"/>
</dbReference>
<sequence length="414" mass="43486">MTSSATVLRGLEKIRDWVEDFYRDLHRHPELGFQEHRTAGKAAGALHEAGYTVTEGIGGTGVIGVLRNGEGPTVMLRADMDALPVTERTGLPYASETEGVMHACGHDVHVAAMAGFARLMAAATDAWGGTLVVLFQPSEENGDGATAMVRDGLADTCPHPDIVLAQHVLPYPAGYVGTRAGSFLSAADSLKITLHGQGAHGSMPQAGIDPVVMAAMAVVRLQTVVSRELAATTPAVLTVGSITSGTGPNVIPDRAVLQLNIRTYDDATRTQVLDAVERIVRAEATASRSPKEPEIERIAAFPPTINDEAPTDKVARAFADYFGTDAHTIDLQTASEDMSDLPRAFGVPYTYWGIGGADPQSYAEANSKGTVAQDIPVNHSPFFAPVLQPTLDTGVKALTTAALAWLAGTGAGPQ</sequence>
<keyword evidence="3" id="KW-1185">Reference proteome</keyword>
<dbReference type="InterPro" id="IPR036264">
    <property type="entry name" value="Bact_exopeptidase_dim_dom"/>
</dbReference>
<dbReference type="InterPro" id="IPR017439">
    <property type="entry name" value="Amidohydrolase"/>
</dbReference>
<comment type="caution">
    <text evidence="2">The sequence shown here is derived from an EMBL/GenBank/DDBJ whole genome shotgun (WGS) entry which is preliminary data.</text>
</comment>
<dbReference type="EMBL" id="JBIAQY010000015">
    <property type="protein sequence ID" value="MFF3572887.1"/>
    <property type="molecule type" value="Genomic_DNA"/>
</dbReference>
<dbReference type="PIRSF" id="PIRSF005962">
    <property type="entry name" value="Pept_M20D_amidohydro"/>
    <property type="match status" value="1"/>
</dbReference>
<dbReference type="Pfam" id="PF07687">
    <property type="entry name" value="M20_dimer"/>
    <property type="match status" value="1"/>
</dbReference>
<feature type="domain" description="Peptidase M20 dimerisation" evidence="1">
    <location>
        <begin position="189"/>
        <end position="284"/>
    </location>
</feature>
<dbReference type="InterPro" id="IPR002933">
    <property type="entry name" value="Peptidase_M20"/>
</dbReference>
<name>A0ABW6S9C0_9NOCA</name>
<dbReference type="PANTHER" id="PTHR11014:SF63">
    <property type="entry name" value="METALLOPEPTIDASE, PUTATIVE (AFU_ORTHOLOGUE AFUA_6G09600)-RELATED"/>
    <property type="match status" value="1"/>
</dbReference>
<evidence type="ECO:0000259" key="1">
    <source>
        <dbReference type="Pfam" id="PF07687"/>
    </source>
</evidence>
<dbReference type="Proteomes" id="UP001601992">
    <property type="component" value="Unassembled WGS sequence"/>
</dbReference>
<dbReference type="Pfam" id="PF01546">
    <property type="entry name" value="Peptidase_M20"/>
    <property type="match status" value="1"/>
</dbReference>
<proteinExistence type="predicted"/>
<accession>A0ABW6S9C0</accession>
<dbReference type="SUPFAM" id="SSF55031">
    <property type="entry name" value="Bacterial exopeptidase dimerisation domain"/>
    <property type="match status" value="1"/>
</dbReference>
<evidence type="ECO:0000313" key="3">
    <source>
        <dbReference type="Proteomes" id="UP001601992"/>
    </source>
</evidence>
<dbReference type="NCBIfam" id="TIGR01891">
    <property type="entry name" value="amidohydrolases"/>
    <property type="match status" value="1"/>
</dbReference>
<dbReference type="Gene3D" id="3.30.70.360">
    <property type="match status" value="1"/>
</dbReference>
<evidence type="ECO:0000313" key="2">
    <source>
        <dbReference type="EMBL" id="MFF3572887.1"/>
    </source>
</evidence>
<dbReference type="PANTHER" id="PTHR11014">
    <property type="entry name" value="PEPTIDASE M20 FAMILY MEMBER"/>
    <property type="match status" value="1"/>
</dbReference>
<gene>
    <name evidence="2" type="ORF">ACFYXQ_34485</name>
</gene>
<dbReference type="RefSeq" id="WP_387406212.1">
    <property type="nucleotide sequence ID" value="NZ_JBIAQY010000015.1"/>
</dbReference>
<dbReference type="SUPFAM" id="SSF53187">
    <property type="entry name" value="Zn-dependent exopeptidases"/>
    <property type="match status" value="1"/>
</dbReference>
<reference evidence="2 3" key="1">
    <citation type="submission" date="2024-10" db="EMBL/GenBank/DDBJ databases">
        <title>The Natural Products Discovery Center: Release of the First 8490 Sequenced Strains for Exploring Actinobacteria Biosynthetic Diversity.</title>
        <authorList>
            <person name="Kalkreuter E."/>
            <person name="Kautsar S.A."/>
            <person name="Yang D."/>
            <person name="Bader C.D."/>
            <person name="Teijaro C.N."/>
            <person name="Fluegel L."/>
            <person name="Davis C.M."/>
            <person name="Simpson J.R."/>
            <person name="Lauterbach L."/>
            <person name="Steele A.D."/>
            <person name="Gui C."/>
            <person name="Meng S."/>
            <person name="Li G."/>
            <person name="Viehrig K."/>
            <person name="Ye F."/>
            <person name="Su P."/>
            <person name="Kiefer A.F."/>
            <person name="Nichols A."/>
            <person name="Cepeda A.J."/>
            <person name="Yan W."/>
            <person name="Fan B."/>
            <person name="Jiang Y."/>
            <person name="Adhikari A."/>
            <person name="Zheng C.-J."/>
            <person name="Schuster L."/>
            <person name="Cowan T.M."/>
            <person name="Smanski M.J."/>
            <person name="Chevrette M.G."/>
            <person name="De Carvalho L.P.S."/>
            <person name="Shen B."/>
        </authorList>
    </citation>
    <scope>NUCLEOTIDE SEQUENCE [LARGE SCALE GENOMIC DNA]</scope>
    <source>
        <strain evidence="2 3">NPDC002593</strain>
    </source>
</reference>
<dbReference type="Gene3D" id="3.40.630.10">
    <property type="entry name" value="Zn peptidases"/>
    <property type="match status" value="1"/>
</dbReference>
<organism evidence="2 3">
    <name type="scientific">Nocardia jiangxiensis</name>
    <dbReference type="NCBI Taxonomy" id="282685"/>
    <lineage>
        <taxon>Bacteria</taxon>
        <taxon>Bacillati</taxon>
        <taxon>Actinomycetota</taxon>
        <taxon>Actinomycetes</taxon>
        <taxon>Mycobacteriales</taxon>
        <taxon>Nocardiaceae</taxon>
        <taxon>Nocardia</taxon>
    </lineage>
</organism>
<protein>
    <submittedName>
        <fullName evidence="2">Amidohydrolase</fullName>
    </submittedName>
</protein>